<sequence length="350" mass="39889">MASGGSSTQYFQGNVASGNARVQYGNVHHHYAERTELEQQQRTMKIRVDRARDVRDTINDIISWLAAPDASYTHHEAYRKHEPGTGRWFLDSEKYSSWLTAGSRILWLHGKAGCCKTTLCSMVVEDIALNVSEMNSTGFAYFYFSFRDVAKQSYQAWLLSTISQLLSAMWKKADDILNLLGSRATILNMRQEDDGPHPDILCWPVDKLDIAPIHDDLRAARARNHKHPKDLEFILHDLLSCQASVYLVLDGLDESPETGDLRKDVMEGLKKTVDEHEHVKMLITSRREPDIEVFMNQLCDSIVAIEVKPVNDDIMRYVNTEMERHQRLSSLGESTKNEIKCTLTEKADGM</sequence>
<evidence type="ECO:0000313" key="4">
    <source>
        <dbReference type="Proteomes" id="UP000660729"/>
    </source>
</evidence>
<dbReference type="Gene3D" id="3.40.50.300">
    <property type="entry name" value="P-loop containing nucleotide triphosphate hydrolases"/>
    <property type="match status" value="1"/>
</dbReference>
<evidence type="ECO:0000313" key="3">
    <source>
        <dbReference type="EMBL" id="KAF7194203.1"/>
    </source>
</evidence>
<comment type="caution">
    <text evidence="3">The sequence shown here is derived from an EMBL/GenBank/DDBJ whole genome shotgun (WGS) entry which is preliminary data.</text>
</comment>
<keyword evidence="4" id="KW-1185">Reference proteome</keyword>
<name>A0A8H6VIY7_9PEZI</name>
<dbReference type="AlphaFoldDB" id="A0A8H6VIY7"/>
<dbReference type="PANTHER" id="PTHR10039:SF16">
    <property type="entry name" value="GPI INOSITOL-DEACYLASE"/>
    <property type="match status" value="1"/>
</dbReference>
<dbReference type="Proteomes" id="UP000660729">
    <property type="component" value="Unassembled WGS sequence"/>
</dbReference>
<feature type="domain" description="Nephrocystin 3-like N-terminal" evidence="2">
    <location>
        <begin position="229"/>
        <end position="286"/>
    </location>
</feature>
<dbReference type="InterPro" id="IPR027417">
    <property type="entry name" value="P-loop_NTPase"/>
</dbReference>
<accession>A0A8H6VIY7</accession>
<dbReference type="OrthoDB" id="3650614at2759"/>
<dbReference type="SUPFAM" id="SSF52540">
    <property type="entry name" value="P-loop containing nucleoside triphosphate hydrolases"/>
    <property type="match status" value="1"/>
</dbReference>
<reference evidence="3" key="1">
    <citation type="submission" date="2020-04" db="EMBL/GenBank/DDBJ databases">
        <title>Draft genome resource of the tomato pathogen Pseudocercospora fuligena.</title>
        <authorList>
            <person name="Zaccaron A."/>
        </authorList>
    </citation>
    <scope>NUCLEOTIDE SEQUENCE</scope>
    <source>
        <strain evidence="3">PF001</strain>
    </source>
</reference>
<evidence type="ECO:0000259" key="2">
    <source>
        <dbReference type="Pfam" id="PF24883"/>
    </source>
</evidence>
<evidence type="ECO:0000256" key="1">
    <source>
        <dbReference type="ARBA" id="ARBA00022737"/>
    </source>
</evidence>
<proteinExistence type="predicted"/>
<gene>
    <name evidence="3" type="ORF">HII31_04440</name>
</gene>
<dbReference type="InterPro" id="IPR056884">
    <property type="entry name" value="NPHP3-like_N"/>
</dbReference>
<dbReference type="Pfam" id="PF24883">
    <property type="entry name" value="NPHP3_N"/>
    <property type="match status" value="2"/>
</dbReference>
<feature type="domain" description="Nephrocystin 3-like N-terminal" evidence="2">
    <location>
        <begin position="84"/>
        <end position="182"/>
    </location>
</feature>
<keyword evidence="1" id="KW-0677">Repeat</keyword>
<protein>
    <recommendedName>
        <fullName evidence="2">Nephrocystin 3-like N-terminal domain-containing protein</fullName>
    </recommendedName>
</protein>
<dbReference type="PANTHER" id="PTHR10039">
    <property type="entry name" value="AMELOGENIN"/>
    <property type="match status" value="1"/>
</dbReference>
<organism evidence="3 4">
    <name type="scientific">Pseudocercospora fuligena</name>
    <dbReference type="NCBI Taxonomy" id="685502"/>
    <lineage>
        <taxon>Eukaryota</taxon>
        <taxon>Fungi</taxon>
        <taxon>Dikarya</taxon>
        <taxon>Ascomycota</taxon>
        <taxon>Pezizomycotina</taxon>
        <taxon>Dothideomycetes</taxon>
        <taxon>Dothideomycetidae</taxon>
        <taxon>Mycosphaerellales</taxon>
        <taxon>Mycosphaerellaceae</taxon>
        <taxon>Pseudocercospora</taxon>
    </lineage>
</organism>
<dbReference type="EMBL" id="JABCIY010000063">
    <property type="protein sequence ID" value="KAF7194203.1"/>
    <property type="molecule type" value="Genomic_DNA"/>
</dbReference>